<protein>
    <submittedName>
        <fullName evidence="2">DUF4604 domain-containing protein</fullName>
    </submittedName>
</protein>
<name>A0A0M3KFG5_ANISI</name>
<feature type="compositionally biased region" description="Basic and acidic residues" evidence="1">
    <location>
        <begin position="39"/>
        <end position="59"/>
    </location>
</feature>
<dbReference type="WBParaSite" id="ASIM_0001972501-mRNA-1">
    <property type="protein sequence ID" value="ASIM_0001972501-mRNA-1"/>
    <property type="gene ID" value="ASIM_0001972501"/>
</dbReference>
<evidence type="ECO:0000313" key="2">
    <source>
        <dbReference type="WBParaSite" id="ASIM_0001972501-mRNA-1"/>
    </source>
</evidence>
<proteinExistence type="predicted"/>
<sequence>LSFEEKWKSKEGIPVDAKMLPSAKRAQLELIDESEGDENDQKYSLEGEDEKRQQIESNHRATVKKSSAVSSS</sequence>
<reference evidence="2" key="1">
    <citation type="submission" date="2017-02" db="UniProtKB">
        <authorList>
            <consortium name="WormBaseParasite"/>
        </authorList>
    </citation>
    <scope>IDENTIFICATION</scope>
</reference>
<evidence type="ECO:0000256" key="1">
    <source>
        <dbReference type="SAM" id="MobiDB-lite"/>
    </source>
</evidence>
<dbReference type="AlphaFoldDB" id="A0A0M3KFG5"/>
<feature type="region of interest" description="Disordered" evidence="1">
    <location>
        <begin position="29"/>
        <end position="72"/>
    </location>
</feature>
<accession>A0A0M3KFG5</accession>
<organism evidence="2">
    <name type="scientific">Anisakis simplex</name>
    <name type="common">Herring worm</name>
    <dbReference type="NCBI Taxonomy" id="6269"/>
    <lineage>
        <taxon>Eukaryota</taxon>
        <taxon>Metazoa</taxon>
        <taxon>Ecdysozoa</taxon>
        <taxon>Nematoda</taxon>
        <taxon>Chromadorea</taxon>
        <taxon>Rhabditida</taxon>
        <taxon>Spirurina</taxon>
        <taxon>Ascaridomorpha</taxon>
        <taxon>Ascaridoidea</taxon>
        <taxon>Anisakidae</taxon>
        <taxon>Anisakis</taxon>
        <taxon>Anisakis simplex complex</taxon>
    </lineage>
</organism>